<protein>
    <recommendedName>
        <fullName evidence="3">FHA domain-containing protein</fullName>
    </recommendedName>
</protein>
<dbReference type="InterPro" id="IPR008984">
    <property type="entry name" value="SMAD_FHA_dom_sf"/>
</dbReference>
<dbReference type="RefSeq" id="WP_212529939.1">
    <property type="nucleotide sequence ID" value="NZ_JAGSOG010000095.1"/>
</dbReference>
<evidence type="ECO:0000259" key="3">
    <source>
        <dbReference type="Pfam" id="PF00498"/>
    </source>
</evidence>
<name>A0A941EQV3_9ACTN</name>
<dbReference type="SUPFAM" id="SSF49879">
    <property type="entry name" value="SMAD/FHA domain"/>
    <property type="match status" value="1"/>
</dbReference>
<dbReference type="Pfam" id="PF00498">
    <property type="entry name" value="FHA"/>
    <property type="match status" value="1"/>
</dbReference>
<evidence type="ECO:0000313" key="4">
    <source>
        <dbReference type="EMBL" id="MBR7835446.1"/>
    </source>
</evidence>
<feature type="domain" description="FHA" evidence="3">
    <location>
        <begin position="140"/>
        <end position="192"/>
    </location>
</feature>
<feature type="region of interest" description="Disordered" evidence="2">
    <location>
        <begin position="220"/>
        <end position="252"/>
    </location>
</feature>
<organism evidence="4 5">
    <name type="scientific">Actinospica durhamensis</name>
    <dbReference type="NCBI Taxonomy" id="1508375"/>
    <lineage>
        <taxon>Bacteria</taxon>
        <taxon>Bacillati</taxon>
        <taxon>Actinomycetota</taxon>
        <taxon>Actinomycetes</taxon>
        <taxon>Catenulisporales</taxon>
        <taxon>Actinospicaceae</taxon>
        <taxon>Actinospica</taxon>
    </lineage>
</organism>
<dbReference type="EMBL" id="JAGSOG010000095">
    <property type="protein sequence ID" value="MBR7835446.1"/>
    <property type="molecule type" value="Genomic_DNA"/>
</dbReference>
<accession>A0A941EQV3</accession>
<keyword evidence="5" id="KW-1185">Reference proteome</keyword>
<comment type="caution">
    <text evidence="4">The sequence shown here is derived from an EMBL/GenBank/DDBJ whole genome shotgun (WGS) entry which is preliminary data.</text>
</comment>
<evidence type="ECO:0000313" key="5">
    <source>
        <dbReference type="Proteomes" id="UP000675781"/>
    </source>
</evidence>
<dbReference type="Gene3D" id="2.60.200.20">
    <property type="match status" value="1"/>
</dbReference>
<dbReference type="Gene3D" id="3.40.50.300">
    <property type="entry name" value="P-loop containing nucleotide triphosphate hydrolases"/>
    <property type="match status" value="1"/>
</dbReference>
<dbReference type="CDD" id="cd00060">
    <property type="entry name" value="FHA"/>
    <property type="match status" value="1"/>
</dbReference>
<reference evidence="4" key="1">
    <citation type="submission" date="2021-04" db="EMBL/GenBank/DDBJ databases">
        <title>Genome based classification of Actinospica acidithermotolerans sp. nov., an actinobacterium isolated from an Indonesian hot spring.</title>
        <authorList>
            <person name="Kusuma A.B."/>
            <person name="Putra K.E."/>
            <person name="Nafisah S."/>
            <person name="Loh J."/>
            <person name="Nouioui I."/>
            <person name="Goodfellow M."/>
        </authorList>
    </citation>
    <scope>NUCLEOTIDE SEQUENCE</scope>
    <source>
        <strain evidence="4">CSCA 57</strain>
    </source>
</reference>
<dbReference type="Proteomes" id="UP000675781">
    <property type="component" value="Unassembled WGS sequence"/>
</dbReference>
<evidence type="ECO:0000256" key="1">
    <source>
        <dbReference type="ARBA" id="ARBA00022553"/>
    </source>
</evidence>
<sequence>MGFTCSVRSQGRELDIYVQAGAQARIGDLARQLAELAAAEAGCGLGRGDGTPFAADGLVSDSGIRAGDVLVLLPPSPAAPHAGPGPDYRGALHLHVTAGPYTGHEILVPADGSVVELGAVSLGGAAAGGLGSGEPQSGGDPFVEPVHAQLRASGAELAVYDLGSRHRTYLDGAPLAARQWTPLVPGSVLGLGPRTTLEIHAGKDAPRRVAAVADGPRAEYSGRSVFHRPPPQGHPLPRRLPERPGEQQPDAGSGVLATTLLMFATSTIGMLAMAAVEHSATMLLELPVLGASTLVSTGARQWYVRRHGHAKEHRAEREARWREFNEAVGARLEEERRRLAADYPEPRELYRRALTVSSRLWERHPADPDFLALRVGIGAMERGLVVDQTIAEASYLSADESTSLQDIPVTVSLPRDGALGIVGPPQSTRAAAVWLVAQAAVQSGPADLAIAVLVDPDDGEACRAWAWARWLPHTAADDGDVRVTRLGDKAQLDKIIRQLTARPPRPPRAPRTC</sequence>
<dbReference type="InterPro" id="IPR027417">
    <property type="entry name" value="P-loop_NTPase"/>
</dbReference>
<keyword evidence="1" id="KW-0597">Phosphoprotein</keyword>
<gene>
    <name evidence="4" type="ORF">KDL01_19380</name>
</gene>
<dbReference type="InterPro" id="IPR000253">
    <property type="entry name" value="FHA_dom"/>
</dbReference>
<proteinExistence type="predicted"/>
<evidence type="ECO:0000256" key="2">
    <source>
        <dbReference type="SAM" id="MobiDB-lite"/>
    </source>
</evidence>
<dbReference type="AlphaFoldDB" id="A0A941EQV3"/>